<organism evidence="2">
    <name type="scientific">Clastoptera arizonana</name>
    <name type="common">Arizona spittle bug</name>
    <dbReference type="NCBI Taxonomy" id="38151"/>
    <lineage>
        <taxon>Eukaryota</taxon>
        <taxon>Metazoa</taxon>
        <taxon>Ecdysozoa</taxon>
        <taxon>Arthropoda</taxon>
        <taxon>Hexapoda</taxon>
        <taxon>Insecta</taxon>
        <taxon>Pterygota</taxon>
        <taxon>Neoptera</taxon>
        <taxon>Paraneoptera</taxon>
        <taxon>Hemiptera</taxon>
        <taxon>Auchenorrhyncha</taxon>
        <taxon>Cercopoidea</taxon>
        <taxon>Clastopteridae</taxon>
        <taxon>Clastoptera</taxon>
    </lineage>
</organism>
<feature type="non-terminal residue" evidence="2">
    <location>
        <position position="166"/>
    </location>
</feature>
<evidence type="ECO:0000313" key="2">
    <source>
        <dbReference type="EMBL" id="JAS06337.1"/>
    </source>
</evidence>
<feature type="compositionally biased region" description="Basic and acidic residues" evidence="1">
    <location>
        <begin position="140"/>
        <end position="151"/>
    </location>
</feature>
<dbReference type="EMBL" id="GEDC01030961">
    <property type="protein sequence ID" value="JAS06337.1"/>
    <property type="molecule type" value="Transcribed_RNA"/>
</dbReference>
<proteinExistence type="predicted"/>
<feature type="region of interest" description="Disordered" evidence="1">
    <location>
        <begin position="29"/>
        <end position="54"/>
    </location>
</feature>
<name>A0A1B6BYH3_9HEMI</name>
<dbReference type="AlphaFoldDB" id="A0A1B6BYH3"/>
<reference evidence="2" key="1">
    <citation type="submission" date="2015-12" db="EMBL/GenBank/DDBJ databases">
        <title>De novo transcriptome assembly of four potential Pierce s Disease insect vectors from Arizona vineyards.</title>
        <authorList>
            <person name="Tassone E.E."/>
        </authorList>
    </citation>
    <scope>NUCLEOTIDE SEQUENCE</scope>
</reference>
<accession>A0A1B6BYH3</accession>
<sequence length="166" mass="18922">LDAKKDVYKPLWRGSSVVNLANALTSTIRSRRGRPVSDSSQSIPTTPKYDKGKHSIGSRLWSSLSMEQVNALKNQLSEIYSTVSNLKRDRINRMIHGKTKKDYEINVPPSESSKSEMMEPLHVRCHSLLSNDQLYLQQNQRKEAKRKECTKADSIGSLPHWKEKKG</sequence>
<gene>
    <name evidence="2" type="ORF">g.869</name>
</gene>
<protein>
    <submittedName>
        <fullName evidence="2">Uncharacterized protein</fullName>
    </submittedName>
</protein>
<evidence type="ECO:0000256" key="1">
    <source>
        <dbReference type="SAM" id="MobiDB-lite"/>
    </source>
</evidence>
<feature type="non-terminal residue" evidence="2">
    <location>
        <position position="1"/>
    </location>
</feature>
<feature type="region of interest" description="Disordered" evidence="1">
    <location>
        <begin position="137"/>
        <end position="166"/>
    </location>
</feature>